<evidence type="ECO:0000256" key="9">
    <source>
        <dbReference type="SAM" id="SignalP"/>
    </source>
</evidence>
<proteinExistence type="predicted"/>
<dbReference type="RefSeq" id="XP_006557363.2">
    <property type="nucleotide sequence ID" value="XM_006557300.3"/>
</dbReference>
<keyword evidence="4 8" id="KW-1133">Transmembrane helix</keyword>
<dbReference type="Gene3D" id="3.40.190.10">
    <property type="entry name" value="Periplasmic binding protein-like II"/>
    <property type="match status" value="3"/>
</dbReference>
<evidence type="ECO:0000256" key="1">
    <source>
        <dbReference type="ARBA" id="ARBA00004651"/>
    </source>
</evidence>
<dbReference type="PANTHER" id="PTHR42643">
    <property type="entry name" value="IONOTROPIC RECEPTOR 20A-RELATED"/>
    <property type="match status" value="1"/>
</dbReference>
<feature type="transmembrane region" description="Helical" evidence="8">
    <location>
        <begin position="187"/>
        <end position="205"/>
    </location>
</feature>
<evidence type="ECO:0000256" key="5">
    <source>
        <dbReference type="ARBA" id="ARBA00023136"/>
    </source>
</evidence>
<feature type="transmembrane region" description="Helical" evidence="8">
    <location>
        <begin position="431"/>
        <end position="451"/>
    </location>
</feature>
<evidence type="ECO:0000313" key="11">
    <source>
        <dbReference type="Proteomes" id="UP000005203"/>
    </source>
</evidence>
<evidence type="ECO:0000256" key="7">
    <source>
        <dbReference type="ARBA" id="ARBA00023180"/>
    </source>
</evidence>
<feature type="chain" id="PRO_5044659441" evidence="9">
    <location>
        <begin position="21"/>
        <end position="460"/>
    </location>
</feature>
<keyword evidence="3 8" id="KW-0812">Transmembrane</keyword>
<accession>A0A8B6YTL8</accession>
<evidence type="ECO:0000313" key="10">
    <source>
        <dbReference type="EnsemblMetazoa" id="XP_006557363"/>
    </source>
</evidence>
<evidence type="ECO:0000256" key="8">
    <source>
        <dbReference type="SAM" id="Phobius"/>
    </source>
</evidence>
<keyword evidence="2" id="KW-1003">Cell membrane</keyword>
<dbReference type="AlphaFoldDB" id="A0A7M7GNC9"/>
<keyword evidence="7" id="KW-0325">Glycoprotein</keyword>
<keyword evidence="9" id="KW-0732">Signal</keyword>
<dbReference type="OrthoDB" id="7536459at2759"/>
<dbReference type="InterPro" id="IPR052192">
    <property type="entry name" value="Insect_Ionotropic_Sensory_Rcpt"/>
</dbReference>
<dbReference type="Proteomes" id="UP000005203">
    <property type="component" value="Linkage group LG7"/>
</dbReference>
<gene>
    <name evidence="12" type="primary">LOC102655859</name>
</gene>
<feature type="signal peptide" evidence="9">
    <location>
        <begin position="1"/>
        <end position="20"/>
    </location>
</feature>
<keyword evidence="5 8" id="KW-0472">Membrane</keyword>
<reference evidence="10" key="1">
    <citation type="submission" date="2021-01" db="UniProtKB">
        <authorList>
            <consortium name="EnsemblMetazoa"/>
        </authorList>
    </citation>
    <scope>IDENTIFICATION</scope>
    <source>
        <strain evidence="10">DH4</strain>
    </source>
</reference>
<dbReference type="EnsemblMetazoa" id="XM_006557300">
    <property type="protein sequence ID" value="XP_006557363"/>
    <property type="gene ID" value="LOC102655859"/>
</dbReference>
<name>A0A7M7GNC9_APIME</name>
<evidence type="ECO:0000256" key="4">
    <source>
        <dbReference type="ARBA" id="ARBA00022989"/>
    </source>
</evidence>
<accession>A0A7M7GNC9</accession>
<evidence type="ECO:0000256" key="2">
    <source>
        <dbReference type="ARBA" id="ARBA00022475"/>
    </source>
</evidence>
<dbReference type="GO" id="GO:0005886">
    <property type="term" value="C:plasma membrane"/>
    <property type="evidence" value="ECO:0007669"/>
    <property type="project" value="UniProtKB-SubCell"/>
</dbReference>
<feature type="transmembrane region" description="Helical" evidence="8">
    <location>
        <begin position="251"/>
        <end position="272"/>
    </location>
</feature>
<dbReference type="SUPFAM" id="SSF53850">
    <property type="entry name" value="Periplasmic binding protein-like II"/>
    <property type="match status" value="1"/>
</dbReference>
<comment type="subcellular location">
    <subcellularLocation>
        <location evidence="1">Cell membrane</location>
        <topology evidence="1">Multi-pass membrane protein</topology>
    </subcellularLocation>
</comment>
<sequence>MKKLMLLVVTIHIFTKPVHSVNGVIWNKKLENFVPIFSVPTFATVDYEIKNQSRKEEITTFQGRRFRFACYEELNMIITEANGTRITGIIGKIWNILSEYLNFTLIPVVINDRSVGITNSQGKYERGLLKFMQENKTDVISKMGAYNVRRKISQFTIPLWKTRYRLYVQQEVIHLPTWMLKLFSQKVWYAILITYLSLSMCSYLSQAINSIIMRKNLKTDLRDHLFYNFGMICGQSYFPKNSYKSSRMIELWLGLFSCLIRTAFGALLIGYMSQTIFIPPFQDLDSLLDETTYDILTLNGSLPYYLFNQKIFSVYEKASRLKRYIVMNSIEEMYKTICLSEKLYALYESEDVKMAREIYFCRLNPVGFSLFSSWIISGLSLNFKYKRSIDIGLLKLYEVGIMDLLKYRWIKSKNEEKEIIKISEPIILEQIYLILLIFGAGFLISFIILVFENLIFYCKN</sequence>
<reference evidence="12" key="2">
    <citation type="submission" date="2025-04" db="UniProtKB">
        <authorList>
            <consortium name="RefSeq"/>
        </authorList>
    </citation>
    <scope>IDENTIFICATION</scope>
    <source>
        <strain evidence="12">DH4</strain>
        <tissue evidence="12">Whole body</tissue>
    </source>
</reference>
<evidence type="ECO:0000313" key="12">
    <source>
        <dbReference type="RefSeq" id="XP_006557363.2"/>
    </source>
</evidence>
<keyword evidence="6" id="KW-0675">Receptor</keyword>
<evidence type="ECO:0000256" key="6">
    <source>
        <dbReference type="ARBA" id="ARBA00023170"/>
    </source>
</evidence>
<protein>
    <submittedName>
        <fullName evidence="12">Uncharacterized protein LOC102655859</fullName>
    </submittedName>
</protein>
<dbReference type="KEGG" id="ame:102655859"/>
<dbReference type="PANTHER" id="PTHR42643:SF24">
    <property type="entry name" value="IONOTROPIC RECEPTOR 60A"/>
    <property type="match status" value="1"/>
</dbReference>
<evidence type="ECO:0000256" key="3">
    <source>
        <dbReference type="ARBA" id="ARBA00022692"/>
    </source>
</evidence>
<keyword evidence="11" id="KW-1185">Reference proteome</keyword>
<organism evidence="10">
    <name type="scientific">Apis mellifera</name>
    <name type="common">Honeybee</name>
    <dbReference type="NCBI Taxonomy" id="7460"/>
    <lineage>
        <taxon>Eukaryota</taxon>
        <taxon>Metazoa</taxon>
        <taxon>Ecdysozoa</taxon>
        <taxon>Arthropoda</taxon>
        <taxon>Hexapoda</taxon>
        <taxon>Insecta</taxon>
        <taxon>Pterygota</taxon>
        <taxon>Neoptera</taxon>
        <taxon>Endopterygota</taxon>
        <taxon>Hymenoptera</taxon>
        <taxon>Apocrita</taxon>
        <taxon>Aculeata</taxon>
        <taxon>Apoidea</taxon>
        <taxon>Anthophila</taxon>
        <taxon>Apidae</taxon>
        <taxon>Apis</taxon>
    </lineage>
</organism>
<dbReference type="GeneID" id="102655859"/>